<name>A0A498C7B2_9MICO</name>
<evidence type="ECO:0000256" key="1">
    <source>
        <dbReference type="SAM" id="Phobius"/>
    </source>
</evidence>
<keyword evidence="1" id="KW-1133">Transmembrane helix</keyword>
<gene>
    <name evidence="2" type="ORF">C7474_2724</name>
</gene>
<organism evidence="2 3">
    <name type="scientific">Microbacterium telephonicum</name>
    <dbReference type="NCBI Taxonomy" id="1714841"/>
    <lineage>
        <taxon>Bacteria</taxon>
        <taxon>Bacillati</taxon>
        <taxon>Actinomycetota</taxon>
        <taxon>Actinomycetes</taxon>
        <taxon>Micrococcales</taxon>
        <taxon>Microbacteriaceae</taxon>
        <taxon>Microbacterium</taxon>
    </lineage>
</organism>
<protein>
    <recommendedName>
        <fullName evidence="4">GtrA-like protein</fullName>
    </recommendedName>
</protein>
<keyword evidence="1" id="KW-0472">Membrane</keyword>
<reference evidence="2 3" key="1">
    <citation type="journal article" date="2015" name="Stand. Genomic Sci.">
        <title>Genomic Encyclopedia of Bacterial and Archaeal Type Strains, Phase III: the genomes of soil and plant-associated and newly described type strains.</title>
        <authorList>
            <person name="Whitman W.B."/>
            <person name="Woyke T."/>
            <person name="Klenk H.P."/>
            <person name="Zhou Y."/>
            <person name="Lilburn T.G."/>
            <person name="Beck B.J."/>
            <person name="De Vos P."/>
            <person name="Vandamme P."/>
            <person name="Eisen J.A."/>
            <person name="Garrity G."/>
            <person name="Hugenholtz P."/>
            <person name="Kyrpides N.C."/>
        </authorList>
    </citation>
    <scope>NUCLEOTIDE SEQUENCE [LARGE SCALE GENOMIC DNA]</scope>
    <source>
        <strain evidence="2 3">S2T63</strain>
    </source>
</reference>
<dbReference type="AlphaFoldDB" id="A0A498C7B2"/>
<keyword evidence="3" id="KW-1185">Reference proteome</keyword>
<feature type="transmembrane region" description="Helical" evidence="1">
    <location>
        <begin position="89"/>
        <end position="109"/>
    </location>
</feature>
<feature type="transmembrane region" description="Helical" evidence="1">
    <location>
        <begin position="22"/>
        <end position="43"/>
    </location>
</feature>
<sequence length="215" mass="23704">MFTKIATWWAGFQQKHPELSKFGMFFLLSNGVTVLQLALMPIFRWAFATFTELTDVGFQVLPVGSNVDGSQYYMFDYAAGPLPGGGGGLAYFLAVQITLLIAQVINFFLQRNITFKSNTSIWVAAFWYAIAYVVITFIAAAAQGFYKAPIYDFFMETLGWGATGSVVADVITMIINSAISFWVFYPIFKVIFRQVPAAPLAEAEVAESPAESAGK</sequence>
<evidence type="ECO:0000313" key="3">
    <source>
        <dbReference type="Proteomes" id="UP000273158"/>
    </source>
</evidence>
<proteinExistence type="predicted"/>
<evidence type="ECO:0008006" key="4">
    <source>
        <dbReference type="Google" id="ProtNLM"/>
    </source>
</evidence>
<dbReference type="Proteomes" id="UP000273158">
    <property type="component" value="Unassembled WGS sequence"/>
</dbReference>
<dbReference type="EMBL" id="RCDB01000003">
    <property type="protein sequence ID" value="RLK48121.1"/>
    <property type="molecule type" value="Genomic_DNA"/>
</dbReference>
<dbReference type="OrthoDB" id="3724437at2"/>
<accession>A0A498C7B2</accession>
<feature type="transmembrane region" description="Helical" evidence="1">
    <location>
        <begin position="166"/>
        <end position="185"/>
    </location>
</feature>
<keyword evidence="1" id="KW-0812">Transmembrane</keyword>
<dbReference type="RefSeq" id="WP_121060658.1">
    <property type="nucleotide sequence ID" value="NZ_RCDB01000003.1"/>
</dbReference>
<evidence type="ECO:0000313" key="2">
    <source>
        <dbReference type="EMBL" id="RLK48121.1"/>
    </source>
</evidence>
<feature type="transmembrane region" description="Helical" evidence="1">
    <location>
        <begin position="121"/>
        <end position="146"/>
    </location>
</feature>
<comment type="caution">
    <text evidence="2">The sequence shown here is derived from an EMBL/GenBank/DDBJ whole genome shotgun (WGS) entry which is preliminary data.</text>
</comment>